<keyword evidence="1" id="KW-1133">Transmembrane helix</keyword>
<proteinExistence type="predicted"/>
<organism evidence="2 3">
    <name type="scientific">Rhododendron simsii</name>
    <name type="common">Sims's rhododendron</name>
    <dbReference type="NCBI Taxonomy" id="118357"/>
    <lineage>
        <taxon>Eukaryota</taxon>
        <taxon>Viridiplantae</taxon>
        <taxon>Streptophyta</taxon>
        <taxon>Embryophyta</taxon>
        <taxon>Tracheophyta</taxon>
        <taxon>Spermatophyta</taxon>
        <taxon>Magnoliopsida</taxon>
        <taxon>eudicotyledons</taxon>
        <taxon>Gunneridae</taxon>
        <taxon>Pentapetalae</taxon>
        <taxon>asterids</taxon>
        <taxon>Ericales</taxon>
        <taxon>Ericaceae</taxon>
        <taxon>Ericoideae</taxon>
        <taxon>Rhodoreae</taxon>
        <taxon>Rhododendron</taxon>
    </lineage>
</organism>
<keyword evidence="1" id="KW-0812">Transmembrane</keyword>
<accession>A0A834LYL0</accession>
<feature type="transmembrane region" description="Helical" evidence="1">
    <location>
        <begin position="61"/>
        <end position="79"/>
    </location>
</feature>
<sequence length="93" mass="10580">MTPSPTYSTYFSRETEKYELGTMIFTARNYFRSFVVVCLAMANAFVAAQEEEDGGGGDVKGTIFLVVIVLIALVILMPTQRRHHRHVYPYRCP</sequence>
<keyword evidence="3" id="KW-1185">Reference proteome</keyword>
<comment type="caution">
    <text evidence="2">The sequence shown here is derived from an EMBL/GenBank/DDBJ whole genome shotgun (WGS) entry which is preliminary data.</text>
</comment>
<evidence type="ECO:0000313" key="3">
    <source>
        <dbReference type="Proteomes" id="UP000626092"/>
    </source>
</evidence>
<feature type="transmembrane region" description="Helical" evidence="1">
    <location>
        <begin position="30"/>
        <end position="49"/>
    </location>
</feature>
<keyword evidence="1" id="KW-0472">Membrane</keyword>
<name>A0A834LYL0_RHOSS</name>
<dbReference type="Proteomes" id="UP000626092">
    <property type="component" value="Unassembled WGS sequence"/>
</dbReference>
<gene>
    <name evidence="2" type="ORF">RHSIM_Rhsim02G0013400</name>
</gene>
<evidence type="ECO:0000313" key="2">
    <source>
        <dbReference type="EMBL" id="KAF7150853.1"/>
    </source>
</evidence>
<dbReference type="EMBL" id="WJXA01000002">
    <property type="protein sequence ID" value="KAF7150853.1"/>
    <property type="molecule type" value="Genomic_DNA"/>
</dbReference>
<reference evidence="2" key="1">
    <citation type="submission" date="2019-11" db="EMBL/GenBank/DDBJ databases">
        <authorList>
            <person name="Liu Y."/>
            <person name="Hou J."/>
            <person name="Li T.-Q."/>
            <person name="Guan C.-H."/>
            <person name="Wu X."/>
            <person name="Wu H.-Z."/>
            <person name="Ling F."/>
            <person name="Zhang R."/>
            <person name="Shi X.-G."/>
            <person name="Ren J.-P."/>
            <person name="Chen E.-F."/>
            <person name="Sun J.-M."/>
        </authorList>
    </citation>
    <scope>NUCLEOTIDE SEQUENCE</scope>
    <source>
        <strain evidence="2">Adult_tree_wgs_1</strain>
        <tissue evidence="2">Leaves</tissue>
    </source>
</reference>
<dbReference type="AlphaFoldDB" id="A0A834LYL0"/>
<evidence type="ECO:0000256" key="1">
    <source>
        <dbReference type="SAM" id="Phobius"/>
    </source>
</evidence>
<protein>
    <submittedName>
        <fullName evidence="2">Uncharacterized protein</fullName>
    </submittedName>
</protein>